<protein>
    <recommendedName>
        <fullName evidence="3">Lipoprotein</fullName>
    </recommendedName>
</protein>
<dbReference type="EMBL" id="MDDS01000035">
    <property type="protein sequence ID" value="ODP37172.1"/>
    <property type="molecule type" value="Genomic_DNA"/>
</dbReference>
<evidence type="ECO:0000313" key="1">
    <source>
        <dbReference type="EMBL" id="ODP37172.1"/>
    </source>
</evidence>
<dbReference type="RefSeq" id="WP_069320982.1">
    <property type="nucleotide sequence ID" value="NZ_MDDS01000035.1"/>
</dbReference>
<dbReference type="Proteomes" id="UP000094487">
    <property type="component" value="Unassembled WGS sequence"/>
</dbReference>
<comment type="caution">
    <text evidence="1">The sequence shown here is derived from an EMBL/GenBank/DDBJ whole genome shotgun (WGS) entry which is preliminary data.</text>
</comment>
<organism evidence="1 2">
    <name type="scientific">Sphingomonas turrisvirgatae</name>
    <dbReference type="NCBI Taxonomy" id="1888892"/>
    <lineage>
        <taxon>Bacteria</taxon>
        <taxon>Pseudomonadati</taxon>
        <taxon>Pseudomonadota</taxon>
        <taxon>Alphaproteobacteria</taxon>
        <taxon>Sphingomonadales</taxon>
        <taxon>Sphingomonadaceae</taxon>
        <taxon>Sphingomonas</taxon>
    </lineage>
</organism>
<keyword evidence="2" id="KW-1185">Reference proteome</keyword>
<sequence>MTSKDKARLALMVVAGLGLAGCGQRDLPPENRCTMYWDYYYNTGLGKPVAARRTAEGVKFDDIRQIVTADPSKKTAVCQKILNDAFPGDPALKAVAGPIPKAQ</sequence>
<evidence type="ECO:0008006" key="3">
    <source>
        <dbReference type="Google" id="ProtNLM"/>
    </source>
</evidence>
<dbReference type="AlphaFoldDB" id="A0A1E3LTT2"/>
<gene>
    <name evidence="1" type="ORF">BFL28_02755</name>
</gene>
<name>A0A1E3LTT2_9SPHN</name>
<dbReference type="STRING" id="1888892.BFL28_02755"/>
<accession>A0A1E3LTT2</accession>
<dbReference type="PROSITE" id="PS51257">
    <property type="entry name" value="PROKAR_LIPOPROTEIN"/>
    <property type="match status" value="1"/>
</dbReference>
<reference evidence="1 2" key="1">
    <citation type="submission" date="2016-08" db="EMBL/GenBank/DDBJ databases">
        <title>Draft genome of the agarase producing Sphingomonas sp. MCT13.</title>
        <authorList>
            <person name="D'Andrea M.M."/>
            <person name="Rossolini G.M."/>
            <person name="Thaller M.C."/>
        </authorList>
    </citation>
    <scope>NUCLEOTIDE SEQUENCE [LARGE SCALE GENOMIC DNA]</scope>
    <source>
        <strain evidence="1 2">MCT13</strain>
    </source>
</reference>
<evidence type="ECO:0000313" key="2">
    <source>
        <dbReference type="Proteomes" id="UP000094487"/>
    </source>
</evidence>
<proteinExistence type="predicted"/>